<proteinExistence type="predicted"/>
<dbReference type="AlphaFoldDB" id="K6ZVX7"/>
<comment type="caution">
    <text evidence="1">The sequence shown here is derived from an EMBL/GenBank/DDBJ whole genome shotgun (WGS) entry which is preliminary data.</text>
</comment>
<dbReference type="PANTHER" id="PTHR37166:SF1">
    <property type="entry name" value="PROTEIN FLAG"/>
    <property type="match status" value="1"/>
</dbReference>
<dbReference type="Gene3D" id="3.30.160.170">
    <property type="entry name" value="FlaG-like"/>
    <property type="match status" value="1"/>
</dbReference>
<dbReference type="Proteomes" id="UP000006322">
    <property type="component" value="Unassembled WGS sequence"/>
</dbReference>
<dbReference type="STRING" id="1129793.GPLA_3513"/>
<dbReference type="Pfam" id="PF03646">
    <property type="entry name" value="FlaG"/>
    <property type="match status" value="1"/>
</dbReference>
<reference evidence="2" key="1">
    <citation type="journal article" date="2014" name="Environ. Microbiol.">
        <title>Comparative genomics of the marine bacterial genus Glaciecola reveals the high degree of genomic diversity and genomic characteristic for cold adaptation.</title>
        <authorList>
            <person name="Qin Q.L."/>
            <person name="Xie B.B."/>
            <person name="Yu Y."/>
            <person name="Shu Y.L."/>
            <person name="Rong J.C."/>
            <person name="Zhang Y.J."/>
            <person name="Zhao D.L."/>
            <person name="Chen X.L."/>
            <person name="Zhang X.Y."/>
            <person name="Chen B."/>
            <person name="Zhou B.C."/>
            <person name="Zhang Y.Z."/>
        </authorList>
    </citation>
    <scope>NUCLEOTIDE SEQUENCE [LARGE SCALE GENOMIC DNA]</scope>
    <source>
        <strain evidence="2">LMG 21857</strain>
    </source>
</reference>
<keyword evidence="1" id="KW-0969">Cilium</keyword>
<keyword evidence="1" id="KW-0966">Cell projection</keyword>
<name>K6ZVX7_9ALTE</name>
<dbReference type="PANTHER" id="PTHR37166">
    <property type="entry name" value="PROTEIN FLAG"/>
    <property type="match status" value="1"/>
</dbReference>
<sequence>MDVNLIKFGQNIAEVEYASQTVSKAEHLEQKVDAPEPKSSVDKSKGISFSADTLIEQQESEAIDRAVEDALSQINDFVQSKSRQLNFSVDDDSGRQVIKVTDASSGDIIRQIPTEDVLKLSARIQELQSDVGSSVGLFFDNRV</sequence>
<organism evidence="1 2">
    <name type="scientific">Paraglaciecola polaris LMG 21857</name>
    <dbReference type="NCBI Taxonomy" id="1129793"/>
    <lineage>
        <taxon>Bacteria</taxon>
        <taxon>Pseudomonadati</taxon>
        <taxon>Pseudomonadota</taxon>
        <taxon>Gammaproteobacteria</taxon>
        <taxon>Alteromonadales</taxon>
        <taxon>Alteromonadaceae</taxon>
        <taxon>Paraglaciecola</taxon>
    </lineage>
</organism>
<accession>K6ZVX7</accession>
<evidence type="ECO:0000313" key="1">
    <source>
        <dbReference type="EMBL" id="GAC34402.1"/>
    </source>
</evidence>
<gene>
    <name evidence="1" type="primary">flaG</name>
    <name evidence="1" type="ORF">GPLA_3513</name>
</gene>
<dbReference type="SUPFAM" id="SSF160214">
    <property type="entry name" value="FlaG-like"/>
    <property type="match status" value="1"/>
</dbReference>
<dbReference type="RefSeq" id="WP_007106167.1">
    <property type="nucleotide sequence ID" value="NZ_BAER01000107.1"/>
</dbReference>
<keyword evidence="1" id="KW-0282">Flagellum</keyword>
<dbReference type="EMBL" id="BAER01000107">
    <property type="protein sequence ID" value="GAC34402.1"/>
    <property type="molecule type" value="Genomic_DNA"/>
</dbReference>
<keyword evidence="2" id="KW-1185">Reference proteome</keyword>
<evidence type="ECO:0000313" key="2">
    <source>
        <dbReference type="Proteomes" id="UP000006322"/>
    </source>
</evidence>
<dbReference type="InterPro" id="IPR035924">
    <property type="entry name" value="FlaG-like_sf"/>
</dbReference>
<dbReference type="OrthoDB" id="5741693at2"/>
<dbReference type="InterPro" id="IPR005186">
    <property type="entry name" value="FlaG"/>
</dbReference>
<protein>
    <submittedName>
        <fullName evidence="1">Flagellar protein FlaG</fullName>
    </submittedName>
</protein>